<dbReference type="EMBL" id="AFRT01005097">
    <property type="protein sequence ID" value="ELU35854.1"/>
    <property type="molecule type" value="Genomic_DNA"/>
</dbReference>
<sequence length="181" mass="19485">MPNLGPYLYGKPKSKYWKQSWGDQGPKSGSKPYAGPRQGTKTRAKEHATPAMSQYMDQLQAQAVANAFSHPDALDMTVVGLALPNTSGYLFTPQATTWGDAMSMAGTPRAHSPALMATTINRARQDIQMSTTRDPKIAAQVAMLNSINAPGGVTNGANVLHTLPEEQGQGAEQEKRTRTSR</sequence>
<gene>
    <name evidence="2" type="ORF">AG1IA_10116</name>
</gene>
<reference evidence="2 3" key="1">
    <citation type="journal article" date="2013" name="Nat. Commun.">
        <title>The evolution and pathogenic mechanisms of the rice sheath blight pathogen.</title>
        <authorList>
            <person name="Zheng A."/>
            <person name="Lin R."/>
            <person name="Xu L."/>
            <person name="Qin P."/>
            <person name="Tang C."/>
            <person name="Ai P."/>
            <person name="Zhang D."/>
            <person name="Liu Y."/>
            <person name="Sun Z."/>
            <person name="Feng H."/>
            <person name="Wang Y."/>
            <person name="Chen Y."/>
            <person name="Liang X."/>
            <person name="Fu R."/>
            <person name="Li Q."/>
            <person name="Zhang J."/>
            <person name="Yu X."/>
            <person name="Xie Z."/>
            <person name="Ding L."/>
            <person name="Guan P."/>
            <person name="Tang J."/>
            <person name="Liang Y."/>
            <person name="Wang S."/>
            <person name="Deng Q."/>
            <person name="Li S."/>
            <person name="Zhu J."/>
            <person name="Wang L."/>
            <person name="Liu H."/>
            <person name="Li P."/>
        </authorList>
    </citation>
    <scope>NUCLEOTIDE SEQUENCE [LARGE SCALE GENOMIC DNA]</scope>
    <source>
        <strain evidence="3">AG-1 IA</strain>
    </source>
</reference>
<accession>L8WHL2</accession>
<feature type="region of interest" description="Disordered" evidence="1">
    <location>
        <begin position="155"/>
        <end position="181"/>
    </location>
</feature>
<feature type="compositionally biased region" description="Basic and acidic residues" evidence="1">
    <location>
        <begin position="172"/>
        <end position="181"/>
    </location>
</feature>
<protein>
    <submittedName>
        <fullName evidence="2">Uncharacterized protein</fullName>
    </submittedName>
</protein>
<dbReference type="AlphaFoldDB" id="L8WHL2"/>
<proteinExistence type="predicted"/>
<dbReference type="Proteomes" id="UP000011668">
    <property type="component" value="Unassembled WGS sequence"/>
</dbReference>
<feature type="region of interest" description="Disordered" evidence="1">
    <location>
        <begin position="1"/>
        <end position="49"/>
    </location>
</feature>
<evidence type="ECO:0000313" key="2">
    <source>
        <dbReference type="EMBL" id="ELU35854.1"/>
    </source>
</evidence>
<organism evidence="2 3">
    <name type="scientific">Thanatephorus cucumeris (strain AG1-IA)</name>
    <name type="common">Rice sheath blight fungus</name>
    <name type="synonym">Rhizoctonia solani</name>
    <dbReference type="NCBI Taxonomy" id="983506"/>
    <lineage>
        <taxon>Eukaryota</taxon>
        <taxon>Fungi</taxon>
        <taxon>Dikarya</taxon>
        <taxon>Basidiomycota</taxon>
        <taxon>Agaricomycotina</taxon>
        <taxon>Agaricomycetes</taxon>
        <taxon>Cantharellales</taxon>
        <taxon>Ceratobasidiaceae</taxon>
        <taxon>Rhizoctonia</taxon>
        <taxon>Rhizoctonia solani AG-1</taxon>
    </lineage>
</organism>
<name>L8WHL2_THACA</name>
<dbReference type="HOGENOM" id="CLU_1489956_0_0_1"/>
<evidence type="ECO:0000313" key="3">
    <source>
        <dbReference type="Proteomes" id="UP000011668"/>
    </source>
</evidence>
<keyword evidence="3" id="KW-1185">Reference proteome</keyword>
<comment type="caution">
    <text evidence="2">The sequence shown here is derived from an EMBL/GenBank/DDBJ whole genome shotgun (WGS) entry which is preliminary data.</text>
</comment>
<evidence type="ECO:0000256" key="1">
    <source>
        <dbReference type="SAM" id="MobiDB-lite"/>
    </source>
</evidence>